<keyword evidence="1" id="KW-1185">Reference proteome</keyword>
<sequence>MVPDTLPAEATPVTEVDVDVNTVTRAMTKKTISQPTLSNSMPLTADYAPPPAEAITIASHNEVLKAQAADHAIAKIIATSRRPHHCQNHRHPPNE</sequence>
<evidence type="ECO:0000313" key="2">
    <source>
        <dbReference type="WBParaSite" id="nRc.2.0.1.t04981-RA"/>
    </source>
</evidence>
<organism evidence="1 2">
    <name type="scientific">Romanomermis culicivorax</name>
    <name type="common">Nematode worm</name>
    <dbReference type="NCBI Taxonomy" id="13658"/>
    <lineage>
        <taxon>Eukaryota</taxon>
        <taxon>Metazoa</taxon>
        <taxon>Ecdysozoa</taxon>
        <taxon>Nematoda</taxon>
        <taxon>Enoplea</taxon>
        <taxon>Dorylaimia</taxon>
        <taxon>Mermithida</taxon>
        <taxon>Mermithoidea</taxon>
        <taxon>Mermithidae</taxon>
        <taxon>Romanomermis</taxon>
    </lineage>
</organism>
<evidence type="ECO:0000313" key="1">
    <source>
        <dbReference type="Proteomes" id="UP000887565"/>
    </source>
</evidence>
<dbReference type="AlphaFoldDB" id="A0A915HTX0"/>
<reference evidence="2" key="1">
    <citation type="submission" date="2022-11" db="UniProtKB">
        <authorList>
            <consortium name="WormBaseParasite"/>
        </authorList>
    </citation>
    <scope>IDENTIFICATION</scope>
</reference>
<proteinExistence type="predicted"/>
<dbReference type="Proteomes" id="UP000887565">
    <property type="component" value="Unplaced"/>
</dbReference>
<name>A0A915HTX0_ROMCU</name>
<accession>A0A915HTX0</accession>
<dbReference type="WBParaSite" id="nRc.2.0.1.t04981-RA">
    <property type="protein sequence ID" value="nRc.2.0.1.t04981-RA"/>
    <property type="gene ID" value="nRc.2.0.1.g04981"/>
</dbReference>
<protein>
    <submittedName>
        <fullName evidence="2">Uncharacterized protein</fullName>
    </submittedName>
</protein>